<accession>A0A7J9D448</accession>
<dbReference type="EMBL" id="JABEZY010268960">
    <property type="protein sequence ID" value="MBA0755334.1"/>
    <property type="molecule type" value="Genomic_DNA"/>
</dbReference>
<dbReference type="Proteomes" id="UP000593579">
    <property type="component" value="Unassembled WGS sequence"/>
</dbReference>
<evidence type="ECO:0000313" key="2">
    <source>
        <dbReference type="Proteomes" id="UP000593579"/>
    </source>
</evidence>
<organism evidence="1 2">
    <name type="scientific">Gossypium gossypioides</name>
    <name type="common">Mexican cotton</name>
    <name type="synonym">Selera gossypioides</name>
    <dbReference type="NCBI Taxonomy" id="34282"/>
    <lineage>
        <taxon>Eukaryota</taxon>
        <taxon>Viridiplantae</taxon>
        <taxon>Streptophyta</taxon>
        <taxon>Embryophyta</taxon>
        <taxon>Tracheophyta</taxon>
        <taxon>Spermatophyta</taxon>
        <taxon>Magnoliopsida</taxon>
        <taxon>eudicotyledons</taxon>
        <taxon>Gunneridae</taxon>
        <taxon>Pentapetalae</taxon>
        <taxon>rosids</taxon>
        <taxon>malvids</taxon>
        <taxon>Malvales</taxon>
        <taxon>Malvaceae</taxon>
        <taxon>Malvoideae</taxon>
        <taxon>Gossypium</taxon>
    </lineage>
</organism>
<comment type="caution">
    <text evidence="1">The sequence shown here is derived from an EMBL/GenBank/DDBJ whole genome shotgun (WGS) entry which is preliminary data.</text>
</comment>
<feature type="non-terminal residue" evidence="1">
    <location>
        <position position="33"/>
    </location>
</feature>
<dbReference type="AlphaFoldDB" id="A0A7J9D448"/>
<evidence type="ECO:0000313" key="1">
    <source>
        <dbReference type="EMBL" id="MBA0755334.1"/>
    </source>
</evidence>
<proteinExistence type="predicted"/>
<gene>
    <name evidence="1" type="ORF">Gogos_020531</name>
</gene>
<protein>
    <submittedName>
        <fullName evidence="1">Uncharacterized protein</fullName>
    </submittedName>
</protein>
<keyword evidence="2" id="KW-1185">Reference proteome</keyword>
<sequence length="33" mass="3697">MAKDGLSCDEDRFWVEEAPTVAVSTNAEDRQLL</sequence>
<dbReference type="OrthoDB" id="10301903at2759"/>
<name>A0A7J9D448_GOSGO</name>
<reference evidence="1 2" key="1">
    <citation type="journal article" date="2019" name="Genome Biol. Evol.">
        <title>Insights into the evolution of the New World diploid cottons (Gossypium, subgenus Houzingenia) based on genome sequencing.</title>
        <authorList>
            <person name="Grover C.E."/>
            <person name="Arick M.A. 2nd"/>
            <person name="Thrash A."/>
            <person name="Conover J.L."/>
            <person name="Sanders W.S."/>
            <person name="Peterson D.G."/>
            <person name="Frelichowski J.E."/>
            <person name="Scheffler J.A."/>
            <person name="Scheffler B.E."/>
            <person name="Wendel J.F."/>
        </authorList>
    </citation>
    <scope>NUCLEOTIDE SEQUENCE [LARGE SCALE GENOMIC DNA]</scope>
    <source>
        <strain evidence="1">5</strain>
        <tissue evidence="1">Leaf</tissue>
    </source>
</reference>